<dbReference type="InterPro" id="IPR021215">
    <property type="entry name" value="DUF2752"/>
</dbReference>
<keyword evidence="1" id="KW-1133">Transmembrane helix</keyword>
<gene>
    <name evidence="2" type="ORF">DXA38_16965</name>
</gene>
<dbReference type="OrthoDB" id="9815897at2"/>
<dbReference type="Pfam" id="PF10825">
    <property type="entry name" value="DUF2752"/>
    <property type="match status" value="1"/>
</dbReference>
<protein>
    <submittedName>
        <fullName evidence="2">DUF2752 domain-containing protein</fullName>
    </submittedName>
</protein>
<feature type="transmembrane region" description="Helical" evidence="1">
    <location>
        <begin position="57"/>
        <end position="78"/>
    </location>
</feature>
<sequence>MSRDVKKALGIGVILFLVLFVFGSFCPMERILGIPCPGCNMFSAIYWLCKGNLSAAWYFHPAVFLLLPYTVMCAVLFVRNREGILKSRVFRVMSVLLLGTMLAVYLWRMLYVFPHAPMQLNEHAPLIRLLQLFF</sequence>
<evidence type="ECO:0000313" key="2">
    <source>
        <dbReference type="EMBL" id="RGC12417.1"/>
    </source>
</evidence>
<dbReference type="AlphaFoldDB" id="A0A3E2VPK4"/>
<dbReference type="RefSeq" id="WP_117444214.1">
    <property type="nucleotide sequence ID" value="NZ_JAJFEN010000025.1"/>
</dbReference>
<organism evidence="2 3">
    <name type="scientific">Clostridium innocuum</name>
    <dbReference type="NCBI Taxonomy" id="1522"/>
    <lineage>
        <taxon>Bacteria</taxon>
        <taxon>Bacillati</taxon>
        <taxon>Bacillota</taxon>
        <taxon>Clostridia</taxon>
        <taxon>Eubacteriales</taxon>
        <taxon>Clostridiaceae</taxon>
        <taxon>Clostridium</taxon>
    </lineage>
</organism>
<dbReference type="Proteomes" id="UP000260025">
    <property type="component" value="Unassembled WGS sequence"/>
</dbReference>
<name>A0A3E2VPK4_CLOIN</name>
<keyword evidence="1" id="KW-0472">Membrane</keyword>
<proteinExistence type="predicted"/>
<evidence type="ECO:0000256" key="1">
    <source>
        <dbReference type="SAM" id="Phobius"/>
    </source>
</evidence>
<keyword evidence="1" id="KW-0812">Transmembrane</keyword>
<feature type="transmembrane region" description="Helical" evidence="1">
    <location>
        <begin position="90"/>
        <end position="110"/>
    </location>
</feature>
<dbReference type="EMBL" id="QVEV01000031">
    <property type="protein sequence ID" value="RGC12417.1"/>
    <property type="molecule type" value="Genomic_DNA"/>
</dbReference>
<reference evidence="2 3" key="1">
    <citation type="submission" date="2018-08" db="EMBL/GenBank/DDBJ databases">
        <title>A genome reference for cultivated species of the human gut microbiota.</title>
        <authorList>
            <person name="Zou Y."/>
            <person name="Xue W."/>
            <person name="Luo G."/>
        </authorList>
    </citation>
    <scope>NUCLEOTIDE SEQUENCE [LARGE SCALE GENOMIC DNA]</scope>
    <source>
        <strain evidence="2 3">OF01-2LB</strain>
    </source>
</reference>
<accession>A0A3E2VPK4</accession>
<evidence type="ECO:0000313" key="3">
    <source>
        <dbReference type="Proteomes" id="UP000260025"/>
    </source>
</evidence>
<comment type="caution">
    <text evidence="2">The sequence shown here is derived from an EMBL/GenBank/DDBJ whole genome shotgun (WGS) entry which is preliminary data.</text>
</comment>